<gene>
    <name evidence="8" type="ORF">SAMN02745885_02379</name>
</gene>
<dbReference type="OrthoDB" id="9792313at2"/>
<sequence>MRQNRRRGWGFLALLLVLALLFLNKWTATDRTQLTALERWWRDAVAPLQAGIASLTRGAVSVGERFTDWELLVEENRRLKQENAELKKKVLELREMEYQNVRLREALGFARQQGKSLDLLAANIIAREPNRWFSWAMLNRGSADGIKPGMAVVSTYGLVGRITEVTEHTATVTLLLDRRSAIGALIQGNRVPGVVEGAGERSDWLRMIYLPKDAPVFPRQEVITSGLGSDLPPGLPIGTITEVKPAGDGLFKYALIKPHADFLRLEEVFVVRGRR</sequence>
<keyword evidence="9" id="KW-1185">Reference proteome</keyword>
<dbReference type="InterPro" id="IPR055342">
    <property type="entry name" value="MreC_beta-barrel_core"/>
</dbReference>
<evidence type="ECO:0000256" key="4">
    <source>
        <dbReference type="ARBA" id="ARBA00032089"/>
    </source>
</evidence>
<feature type="domain" description="Rod shape-determining protein MreC beta-barrel core" evidence="7">
    <location>
        <begin position="124"/>
        <end position="271"/>
    </location>
</feature>
<dbReference type="InterPro" id="IPR042175">
    <property type="entry name" value="Cell/Rod_MreC_2"/>
</dbReference>
<reference evidence="9" key="1">
    <citation type="submission" date="2017-02" db="EMBL/GenBank/DDBJ databases">
        <authorList>
            <person name="Varghese N."/>
            <person name="Submissions S."/>
        </authorList>
    </citation>
    <scope>NUCLEOTIDE SEQUENCE [LARGE SCALE GENOMIC DNA]</scope>
    <source>
        <strain evidence="9">DSM 16521</strain>
    </source>
</reference>
<proteinExistence type="inferred from homology"/>
<dbReference type="InterPro" id="IPR007221">
    <property type="entry name" value="MreC"/>
</dbReference>
<dbReference type="Gene3D" id="2.40.10.350">
    <property type="entry name" value="Rod shape-determining protein MreC, domain 2"/>
    <property type="match status" value="1"/>
</dbReference>
<name>A0A1T4S127_9FIRM</name>
<evidence type="ECO:0000313" key="9">
    <source>
        <dbReference type="Proteomes" id="UP000189933"/>
    </source>
</evidence>
<comment type="function">
    <text evidence="5">Involved in formation and maintenance of cell shape.</text>
</comment>
<dbReference type="RefSeq" id="WP_159071920.1">
    <property type="nucleotide sequence ID" value="NZ_FUXM01000040.1"/>
</dbReference>
<dbReference type="NCBIfam" id="TIGR00219">
    <property type="entry name" value="mreC"/>
    <property type="match status" value="1"/>
</dbReference>
<evidence type="ECO:0000256" key="3">
    <source>
        <dbReference type="ARBA" id="ARBA00022960"/>
    </source>
</evidence>
<evidence type="ECO:0000256" key="6">
    <source>
        <dbReference type="SAM" id="Coils"/>
    </source>
</evidence>
<evidence type="ECO:0000256" key="5">
    <source>
        <dbReference type="PIRNR" id="PIRNR038471"/>
    </source>
</evidence>
<evidence type="ECO:0000256" key="2">
    <source>
        <dbReference type="ARBA" id="ARBA00013855"/>
    </source>
</evidence>
<dbReference type="PANTHER" id="PTHR34138">
    <property type="entry name" value="CELL SHAPE-DETERMINING PROTEIN MREC"/>
    <property type="match status" value="1"/>
</dbReference>
<dbReference type="GO" id="GO:0005886">
    <property type="term" value="C:plasma membrane"/>
    <property type="evidence" value="ECO:0007669"/>
    <property type="project" value="TreeGrafter"/>
</dbReference>
<dbReference type="PIRSF" id="PIRSF038471">
    <property type="entry name" value="MreC"/>
    <property type="match status" value="1"/>
</dbReference>
<dbReference type="EMBL" id="FUXM01000040">
    <property type="protein sequence ID" value="SKA21872.1"/>
    <property type="molecule type" value="Genomic_DNA"/>
</dbReference>
<feature type="coiled-coil region" evidence="6">
    <location>
        <begin position="69"/>
        <end position="99"/>
    </location>
</feature>
<evidence type="ECO:0000259" key="7">
    <source>
        <dbReference type="Pfam" id="PF04085"/>
    </source>
</evidence>
<dbReference type="Proteomes" id="UP000189933">
    <property type="component" value="Unassembled WGS sequence"/>
</dbReference>
<dbReference type="PANTHER" id="PTHR34138:SF1">
    <property type="entry name" value="CELL SHAPE-DETERMINING PROTEIN MREC"/>
    <property type="match status" value="1"/>
</dbReference>
<dbReference type="Gene3D" id="2.40.10.340">
    <property type="entry name" value="Rod shape-determining protein MreC, domain 1"/>
    <property type="match status" value="1"/>
</dbReference>
<comment type="similarity">
    <text evidence="1 5">Belongs to the MreC family.</text>
</comment>
<dbReference type="AlphaFoldDB" id="A0A1T4S127"/>
<accession>A0A1T4S127</accession>
<keyword evidence="3 5" id="KW-0133">Cell shape</keyword>
<evidence type="ECO:0000313" key="8">
    <source>
        <dbReference type="EMBL" id="SKA21872.1"/>
    </source>
</evidence>
<dbReference type="GO" id="GO:0008360">
    <property type="term" value="P:regulation of cell shape"/>
    <property type="evidence" value="ECO:0007669"/>
    <property type="project" value="UniProtKB-KW"/>
</dbReference>
<evidence type="ECO:0000256" key="1">
    <source>
        <dbReference type="ARBA" id="ARBA00009369"/>
    </source>
</evidence>
<dbReference type="InterPro" id="IPR042177">
    <property type="entry name" value="Cell/Rod_1"/>
</dbReference>
<keyword evidence="6" id="KW-0175">Coiled coil</keyword>
<protein>
    <recommendedName>
        <fullName evidence="2 5">Cell shape-determining protein MreC</fullName>
    </recommendedName>
    <alternativeName>
        <fullName evidence="4 5">Cell shape protein MreC</fullName>
    </alternativeName>
</protein>
<organism evidence="8 9">
    <name type="scientific">Carboxydocella sporoproducens DSM 16521</name>
    <dbReference type="NCBI Taxonomy" id="1121270"/>
    <lineage>
        <taxon>Bacteria</taxon>
        <taxon>Bacillati</taxon>
        <taxon>Bacillota</taxon>
        <taxon>Clostridia</taxon>
        <taxon>Eubacteriales</taxon>
        <taxon>Clostridiales Family XVI. Incertae Sedis</taxon>
        <taxon>Carboxydocella</taxon>
    </lineage>
</organism>
<dbReference type="Pfam" id="PF04085">
    <property type="entry name" value="MreC"/>
    <property type="match status" value="1"/>
</dbReference>